<organism evidence="2 3">
    <name type="scientific">Aphanomyces astaci</name>
    <name type="common">Crayfish plague agent</name>
    <dbReference type="NCBI Taxonomy" id="112090"/>
    <lineage>
        <taxon>Eukaryota</taxon>
        <taxon>Sar</taxon>
        <taxon>Stramenopiles</taxon>
        <taxon>Oomycota</taxon>
        <taxon>Saprolegniomycetes</taxon>
        <taxon>Saprolegniales</taxon>
        <taxon>Verrucalvaceae</taxon>
        <taxon>Aphanomyces</taxon>
    </lineage>
</organism>
<dbReference type="Proteomes" id="UP000266196">
    <property type="component" value="Unassembled WGS sequence"/>
</dbReference>
<comment type="caution">
    <text evidence="2">The sequence shown here is derived from an EMBL/GenBank/DDBJ whole genome shotgun (WGS) entry which is preliminary data.</text>
</comment>
<dbReference type="EMBL" id="QUTE01006556">
    <property type="protein sequence ID" value="RHZ32364.1"/>
    <property type="molecule type" value="Genomic_DNA"/>
</dbReference>
<reference evidence="2 3" key="1">
    <citation type="submission" date="2018-08" db="EMBL/GenBank/DDBJ databases">
        <title>Aphanomyces genome sequencing and annotation.</title>
        <authorList>
            <person name="Minardi D."/>
            <person name="Oidtmann B."/>
            <person name="Van Der Giezen M."/>
            <person name="Studholme D.J."/>
        </authorList>
    </citation>
    <scope>NUCLEOTIDE SEQUENCE [LARGE SCALE GENOMIC DNA]</scope>
    <source>
        <strain evidence="2 3">197901</strain>
    </source>
</reference>
<evidence type="ECO:0000313" key="2">
    <source>
        <dbReference type="EMBL" id="RHZ32364.1"/>
    </source>
</evidence>
<evidence type="ECO:0000313" key="3">
    <source>
        <dbReference type="Proteomes" id="UP000266196"/>
    </source>
</evidence>
<evidence type="ECO:0000256" key="1">
    <source>
        <dbReference type="SAM" id="MobiDB-lite"/>
    </source>
</evidence>
<sequence>MAPKRRNLTDDEREAILREVLLRSNGSYMTRLLKGFSQELADKYNCLPQEDAVRMESVASQLPSPRVASPRVTSPTKTDPKLLSRLSTLDMMTINQNKSLSVRDRIREMHALKLAPFPVACRRESTVTDVTPMSLASLPCCAHPYHSADTTLHLDLHGLSWKRRYIPTNDLLGAAVSAALPSLFVVHYLEKMVLDTTVATSAETWASAQPYLAMASIACTVVASEDIVSFGQSLPVGGAFEACLVVGTALSLHRLVNGIFQQQELRWRTLLPSLPLGLLLSSPLSPSAPLIPAANAVLIYNLIKRKIRPRHAVACHFNQEFVVLATDSVTLGQTSFGATSQGSIMPSVQFQASSSVTPVDPNTPPTDSDDDPNVNLQHHAELCSAYKDIDPTLKMWKGSITGNQDVQHEATSRTPPLLGLRLRLLHRHQVMAVQQFTPGSLWHRWAQHRPFSSSSSPLKNILSPQDGASQASSLVLALPHVWNVSIDTSPTRLVSGHVQFDVLPHLLHCLM</sequence>
<dbReference type="AlphaFoldDB" id="A0A397FLD2"/>
<dbReference type="VEuPathDB" id="FungiDB:H257_10827"/>
<gene>
    <name evidence="2" type="ORF">DYB31_001149</name>
</gene>
<feature type="region of interest" description="Disordered" evidence="1">
    <location>
        <begin position="59"/>
        <end position="78"/>
    </location>
</feature>
<protein>
    <submittedName>
        <fullName evidence="2">Uncharacterized protein</fullName>
    </submittedName>
</protein>
<proteinExistence type="predicted"/>
<name>A0A397FLD2_APHAT</name>
<accession>A0A397FLD2</accession>
<feature type="region of interest" description="Disordered" evidence="1">
    <location>
        <begin position="353"/>
        <end position="375"/>
    </location>
</feature>